<evidence type="ECO:0000313" key="5">
    <source>
        <dbReference type="EMBL" id="ETX04723.1"/>
    </source>
</evidence>
<dbReference type="AlphaFoldDB" id="W4M3H7"/>
<evidence type="ECO:0000313" key="6">
    <source>
        <dbReference type="Proteomes" id="UP000019140"/>
    </source>
</evidence>
<name>W4M3H7_9BACT</name>
<dbReference type="Proteomes" id="UP000019140">
    <property type="component" value="Unassembled WGS sequence"/>
</dbReference>
<keyword evidence="6" id="KW-1185">Reference proteome</keyword>
<evidence type="ECO:0000256" key="1">
    <source>
        <dbReference type="ARBA" id="ARBA00008791"/>
    </source>
</evidence>
<dbReference type="InterPro" id="IPR006016">
    <property type="entry name" value="UspA"/>
</dbReference>
<comment type="similarity">
    <text evidence="1">Belongs to the universal stress protein A family.</text>
</comment>
<dbReference type="HOGENOM" id="CLU_049301_11_0_7"/>
<dbReference type="PANTHER" id="PTHR46268">
    <property type="entry name" value="STRESS RESPONSE PROTEIN NHAX"/>
    <property type="match status" value="1"/>
</dbReference>
<dbReference type="InterPro" id="IPR014729">
    <property type="entry name" value="Rossmann-like_a/b/a_fold"/>
</dbReference>
<evidence type="ECO:0000259" key="4">
    <source>
        <dbReference type="Pfam" id="PF00582"/>
    </source>
</evidence>
<gene>
    <name evidence="5" type="ORF">ETSY2_27165</name>
</gene>
<dbReference type="Gene3D" id="3.40.50.620">
    <property type="entry name" value="HUPs"/>
    <property type="match status" value="1"/>
</dbReference>
<dbReference type="Pfam" id="PF00582">
    <property type="entry name" value="Usp"/>
    <property type="match status" value="1"/>
</dbReference>
<proteinExistence type="inferred from homology"/>
<evidence type="ECO:0000256" key="3">
    <source>
        <dbReference type="ARBA" id="ARBA00022840"/>
    </source>
</evidence>
<dbReference type="CDD" id="cd00293">
    <property type="entry name" value="USP-like"/>
    <property type="match status" value="1"/>
</dbReference>
<sequence length="139" mass="15355">MYTRILVPLDGSQVAENALDHAAQMADIFGAELILLRAAFLDRVPDFDLSEVQRVLVQESEAYLNQVACQLQEDGRCVRTAVRWSKAAEAITAYAVAQEISVVVMATHGHSSHEHWPMGSIAEKVLRSMQVPVLLVRPS</sequence>
<dbReference type="EMBL" id="AZHX01001142">
    <property type="protein sequence ID" value="ETX04723.1"/>
    <property type="molecule type" value="Genomic_DNA"/>
</dbReference>
<accession>W4M3H7</accession>
<protein>
    <recommendedName>
        <fullName evidence="4">UspA domain-containing protein</fullName>
    </recommendedName>
</protein>
<dbReference type="SUPFAM" id="SSF52402">
    <property type="entry name" value="Adenine nucleotide alpha hydrolases-like"/>
    <property type="match status" value="1"/>
</dbReference>
<comment type="caution">
    <text evidence="5">The sequence shown here is derived from an EMBL/GenBank/DDBJ whole genome shotgun (WGS) entry which is preliminary data.</text>
</comment>
<dbReference type="PANTHER" id="PTHR46268:SF27">
    <property type="entry name" value="UNIVERSAL STRESS PROTEIN RV2623"/>
    <property type="match status" value="1"/>
</dbReference>
<keyword evidence="2" id="KW-0547">Nucleotide-binding</keyword>
<dbReference type="InterPro" id="IPR006015">
    <property type="entry name" value="Universal_stress_UspA"/>
</dbReference>
<dbReference type="GO" id="GO:0005524">
    <property type="term" value="F:ATP binding"/>
    <property type="evidence" value="ECO:0007669"/>
    <property type="project" value="UniProtKB-KW"/>
</dbReference>
<feature type="domain" description="UspA" evidence="4">
    <location>
        <begin position="1"/>
        <end position="137"/>
    </location>
</feature>
<dbReference type="PRINTS" id="PR01438">
    <property type="entry name" value="UNVRSLSTRESS"/>
</dbReference>
<evidence type="ECO:0000256" key="2">
    <source>
        <dbReference type="ARBA" id="ARBA00022741"/>
    </source>
</evidence>
<reference evidence="5 6" key="1">
    <citation type="journal article" date="2014" name="Nature">
        <title>An environmental bacterial taxon with a large and distinct metabolic repertoire.</title>
        <authorList>
            <person name="Wilson M.C."/>
            <person name="Mori T."/>
            <person name="Ruckert C."/>
            <person name="Uria A.R."/>
            <person name="Helf M.J."/>
            <person name="Takada K."/>
            <person name="Gernert C."/>
            <person name="Steffens U.A."/>
            <person name="Heycke N."/>
            <person name="Schmitt S."/>
            <person name="Rinke C."/>
            <person name="Helfrich E.J."/>
            <person name="Brachmann A.O."/>
            <person name="Gurgui C."/>
            <person name="Wakimoto T."/>
            <person name="Kracht M."/>
            <person name="Crusemann M."/>
            <person name="Hentschel U."/>
            <person name="Abe I."/>
            <person name="Matsunaga S."/>
            <person name="Kalinowski J."/>
            <person name="Takeyama H."/>
            <person name="Piel J."/>
        </authorList>
    </citation>
    <scope>NUCLEOTIDE SEQUENCE [LARGE SCALE GENOMIC DNA]</scope>
    <source>
        <strain evidence="6">TSY2</strain>
    </source>
</reference>
<organism evidence="5 6">
    <name type="scientific">Candidatus Entotheonella gemina</name>
    <dbReference type="NCBI Taxonomy" id="1429439"/>
    <lineage>
        <taxon>Bacteria</taxon>
        <taxon>Pseudomonadati</taxon>
        <taxon>Nitrospinota/Tectimicrobiota group</taxon>
        <taxon>Candidatus Tectimicrobiota</taxon>
        <taxon>Candidatus Entotheonellia</taxon>
        <taxon>Candidatus Entotheonellales</taxon>
        <taxon>Candidatus Entotheonellaceae</taxon>
        <taxon>Candidatus Entotheonella</taxon>
    </lineage>
</organism>
<keyword evidence="3" id="KW-0067">ATP-binding</keyword>